<keyword evidence="1" id="KW-0472">Membrane</keyword>
<name>A0ABZ2IPM5_9BACT</name>
<proteinExistence type="predicted"/>
<feature type="transmembrane region" description="Helical" evidence="1">
    <location>
        <begin position="12"/>
        <end position="29"/>
    </location>
</feature>
<protein>
    <submittedName>
        <fullName evidence="2">DUF4491 family protein</fullName>
    </submittedName>
</protein>
<dbReference type="Pfam" id="PF14898">
    <property type="entry name" value="DUF4491"/>
    <property type="match status" value="1"/>
</dbReference>
<sequence>MELIHVMNWNGLLIGVVTFLVIGLFHPLVVKAEYYWGTKSWWLFLIGGILAAAASLFIENILGSTVCGVIAFSSFWSIKEVFEQEERVLKGWFPKNPNRTYPDRK</sequence>
<dbReference type="Proteomes" id="UP001320603">
    <property type="component" value="Chromosome"/>
</dbReference>
<reference evidence="2 3" key="1">
    <citation type="submission" date="2024-02" db="EMBL/GenBank/DDBJ databases">
        <title>Whole genome sequencing of Parabacteroides sp. AD58.</title>
        <authorList>
            <person name="Chaplin A.V."/>
            <person name="Pikina A.P."/>
            <person name="Sokolova S.R."/>
            <person name="Korostin D.O."/>
            <person name="Efimov B.A."/>
        </authorList>
    </citation>
    <scope>NUCLEOTIDE SEQUENCE [LARGE SCALE GENOMIC DNA]</scope>
    <source>
        <strain evidence="2 3">AD58</strain>
    </source>
</reference>
<gene>
    <name evidence="2" type="ORF">NEE14_007000</name>
</gene>
<evidence type="ECO:0000313" key="3">
    <source>
        <dbReference type="Proteomes" id="UP001320603"/>
    </source>
</evidence>
<evidence type="ECO:0000256" key="1">
    <source>
        <dbReference type="SAM" id="Phobius"/>
    </source>
</evidence>
<keyword evidence="1" id="KW-0812">Transmembrane</keyword>
<organism evidence="2 3">
    <name type="scientific">Parabacteroides absconsus</name>
    <dbReference type="NCBI Taxonomy" id="2951805"/>
    <lineage>
        <taxon>Bacteria</taxon>
        <taxon>Pseudomonadati</taxon>
        <taxon>Bacteroidota</taxon>
        <taxon>Bacteroidia</taxon>
        <taxon>Bacteroidales</taxon>
        <taxon>Tannerellaceae</taxon>
        <taxon>Parabacteroides</taxon>
    </lineage>
</organism>
<dbReference type="InterPro" id="IPR027890">
    <property type="entry name" value="DUF4491"/>
</dbReference>
<keyword evidence="1" id="KW-1133">Transmembrane helix</keyword>
<keyword evidence="3" id="KW-1185">Reference proteome</keyword>
<evidence type="ECO:0000313" key="2">
    <source>
        <dbReference type="EMBL" id="WWV67970.1"/>
    </source>
</evidence>
<dbReference type="EMBL" id="CP146284">
    <property type="protein sequence ID" value="WWV67970.1"/>
    <property type="molecule type" value="Genomic_DNA"/>
</dbReference>
<accession>A0ABZ2IPM5</accession>
<feature type="transmembrane region" description="Helical" evidence="1">
    <location>
        <begin position="41"/>
        <end position="72"/>
    </location>
</feature>